<gene>
    <name evidence="1" type="ORF">BDW59DRAFT_161469</name>
</gene>
<keyword evidence="2" id="KW-1185">Reference proteome</keyword>
<name>A0ABR4IDI2_9EURO</name>
<dbReference type="EMBL" id="JBFXLS010000034">
    <property type="protein sequence ID" value="KAL2825803.1"/>
    <property type="molecule type" value="Genomic_DNA"/>
</dbReference>
<protein>
    <submittedName>
        <fullName evidence="1">Uncharacterized protein</fullName>
    </submittedName>
</protein>
<evidence type="ECO:0000313" key="1">
    <source>
        <dbReference type="EMBL" id="KAL2825803.1"/>
    </source>
</evidence>
<accession>A0ABR4IDI2</accession>
<organism evidence="1 2">
    <name type="scientific">Aspergillus cavernicola</name>
    <dbReference type="NCBI Taxonomy" id="176166"/>
    <lineage>
        <taxon>Eukaryota</taxon>
        <taxon>Fungi</taxon>
        <taxon>Dikarya</taxon>
        <taxon>Ascomycota</taxon>
        <taxon>Pezizomycotina</taxon>
        <taxon>Eurotiomycetes</taxon>
        <taxon>Eurotiomycetidae</taxon>
        <taxon>Eurotiales</taxon>
        <taxon>Aspergillaceae</taxon>
        <taxon>Aspergillus</taxon>
        <taxon>Aspergillus subgen. Nidulantes</taxon>
    </lineage>
</organism>
<comment type="caution">
    <text evidence="1">The sequence shown here is derived from an EMBL/GenBank/DDBJ whole genome shotgun (WGS) entry which is preliminary data.</text>
</comment>
<evidence type="ECO:0000313" key="2">
    <source>
        <dbReference type="Proteomes" id="UP001610335"/>
    </source>
</evidence>
<sequence length="285" mass="32836">MRSPSSSWGYLSASNVAALHAALKIKPSESVRRHYLHPLRDVDPTMRLFQSWFRDDCQILMIGPDTLLLKERIRNPEAYYQHYRGRNLPQLETWVVGIPPTSKSDHLKRLKRMKRLKRKWNNRRNVKAVRAAALVALEDILDLDTLRQCLCLYDHNKPDSNTLDFYRLVGESVLVKDFDLFDCSGVSSSGLVGLGFLGMQFRLPWNINKAISQGDRWTPKDGMPYIDTAYLFCPQFATADRTCPRGSPRKNFGERDAALLFDCDYSLDERWTASIPTNVFRDGLF</sequence>
<dbReference type="Proteomes" id="UP001610335">
    <property type="component" value="Unassembled WGS sequence"/>
</dbReference>
<reference evidence="1 2" key="1">
    <citation type="submission" date="2024-07" db="EMBL/GenBank/DDBJ databases">
        <title>Section-level genome sequencing and comparative genomics of Aspergillus sections Usti and Cavernicolus.</title>
        <authorList>
            <consortium name="Lawrence Berkeley National Laboratory"/>
            <person name="Nybo J.L."/>
            <person name="Vesth T.C."/>
            <person name="Theobald S."/>
            <person name="Frisvad J.C."/>
            <person name="Larsen T.O."/>
            <person name="Kjaerboelling I."/>
            <person name="Rothschild-Mancinelli K."/>
            <person name="Lyhne E.K."/>
            <person name="Kogle M.E."/>
            <person name="Barry K."/>
            <person name="Clum A."/>
            <person name="Na H."/>
            <person name="Ledsgaard L."/>
            <person name="Lin J."/>
            <person name="Lipzen A."/>
            <person name="Kuo A."/>
            <person name="Riley R."/>
            <person name="Mondo S."/>
            <person name="LaButti K."/>
            <person name="Haridas S."/>
            <person name="Pangalinan J."/>
            <person name="Salamov A.A."/>
            <person name="Simmons B.A."/>
            <person name="Magnuson J.K."/>
            <person name="Chen J."/>
            <person name="Drula E."/>
            <person name="Henrissat B."/>
            <person name="Wiebenga A."/>
            <person name="Lubbers R.J."/>
            <person name="Gomes A.C."/>
            <person name="Makela M.R."/>
            <person name="Stajich J."/>
            <person name="Grigoriev I.V."/>
            <person name="Mortensen U.H."/>
            <person name="De vries R.P."/>
            <person name="Baker S.E."/>
            <person name="Andersen M.R."/>
        </authorList>
    </citation>
    <scope>NUCLEOTIDE SEQUENCE [LARGE SCALE GENOMIC DNA]</scope>
    <source>
        <strain evidence="1 2">CBS 600.67</strain>
    </source>
</reference>
<proteinExistence type="predicted"/>